<protein>
    <recommendedName>
        <fullName evidence="13">Phenylalanine--tRNA ligase alpha subunit</fullName>
        <ecNumber evidence="13">6.1.1.20</ecNumber>
    </recommendedName>
    <alternativeName>
        <fullName evidence="13">Phenylalanyl-tRNA synthetase alpha subunit</fullName>
        <shortName evidence="13">PheRS</shortName>
    </alternativeName>
</protein>
<keyword evidence="6 13" id="KW-0479">Metal-binding</keyword>
<evidence type="ECO:0000256" key="12">
    <source>
        <dbReference type="ARBA" id="ARBA00049255"/>
    </source>
</evidence>
<feature type="binding site" evidence="13">
    <location>
        <position position="254"/>
    </location>
    <ligand>
        <name>Mg(2+)</name>
        <dbReference type="ChEBI" id="CHEBI:18420"/>
        <note>shared with beta subunit</note>
    </ligand>
</feature>
<dbReference type="EC" id="6.1.1.20" evidence="13"/>
<evidence type="ECO:0000256" key="9">
    <source>
        <dbReference type="ARBA" id="ARBA00022842"/>
    </source>
</evidence>
<keyword evidence="10 13" id="KW-0648">Protein biosynthesis</keyword>
<evidence type="ECO:0000256" key="8">
    <source>
        <dbReference type="ARBA" id="ARBA00022840"/>
    </source>
</evidence>
<dbReference type="GO" id="GO:0004826">
    <property type="term" value="F:phenylalanine-tRNA ligase activity"/>
    <property type="evidence" value="ECO:0007669"/>
    <property type="project" value="UniProtKB-UniRule"/>
</dbReference>
<feature type="coiled-coil region" evidence="14">
    <location>
        <begin position="54"/>
        <end position="92"/>
    </location>
</feature>
<dbReference type="SUPFAM" id="SSF55681">
    <property type="entry name" value="Class II aaRS and biotin synthetases"/>
    <property type="match status" value="1"/>
</dbReference>
<evidence type="ECO:0000313" key="17">
    <source>
        <dbReference type="Proteomes" id="UP001056539"/>
    </source>
</evidence>
<evidence type="ECO:0000256" key="6">
    <source>
        <dbReference type="ARBA" id="ARBA00022723"/>
    </source>
</evidence>
<keyword evidence="9 13" id="KW-0460">Magnesium</keyword>
<evidence type="ECO:0000256" key="4">
    <source>
        <dbReference type="ARBA" id="ARBA00022490"/>
    </source>
</evidence>
<dbReference type="InterPro" id="IPR022911">
    <property type="entry name" value="Phe_tRNA_ligase_alpha1_bac"/>
</dbReference>
<keyword evidence="17" id="KW-1185">Reference proteome</keyword>
<reference evidence="16" key="2">
    <citation type="submission" date="2022-06" db="EMBL/GenBank/DDBJ databases">
        <title>Thermospira aquatica gen. nov., sp. nov.</title>
        <authorList>
            <person name="Ben Ali Gam Z."/>
            <person name="Labat M."/>
        </authorList>
    </citation>
    <scope>NUCLEOTIDE SEQUENCE</scope>
    <source>
        <strain evidence="16">F1F22</strain>
    </source>
</reference>
<gene>
    <name evidence="13" type="primary">pheS</name>
    <name evidence="16" type="ORF">KDW03_02585</name>
</gene>
<name>A0AAX3BEE0_9SPIR</name>
<evidence type="ECO:0000313" key="16">
    <source>
        <dbReference type="EMBL" id="URA10709.1"/>
    </source>
</evidence>
<dbReference type="RefSeq" id="WP_271435836.1">
    <property type="nucleotide sequence ID" value="NZ_CP073355.1"/>
</dbReference>
<evidence type="ECO:0000259" key="15">
    <source>
        <dbReference type="PROSITE" id="PS50862"/>
    </source>
</evidence>
<dbReference type="InterPro" id="IPR002319">
    <property type="entry name" value="Phenylalanyl-tRNA_Synthase"/>
</dbReference>
<keyword evidence="11 13" id="KW-0030">Aminoacyl-tRNA synthetase</keyword>
<reference evidence="16" key="1">
    <citation type="submission" date="2021-04" db="EMBL/GenBank/DDBJ databases">
        <authorList>
            <person name="Postec A."/>
        </authorList>
    </citation>
    <scope>NUCLEOTIDE SEQUENCE</scope>
    <source>
        <strain evidence="16">F1F22</strain>
    </source>
</reference>
<accession>A0AAX3BEE0</accession>
<comment type="subunit">
    <text evidence="3 13">Tetramer of two alpha and two beta subunits.</text>
</comment>
<organism evidence="16 17">
    <name type="scientific">Thermospira aquatica</name>
    <dbReference type="NCBI Taxonomy" id="2828656"/>
    <lineage>
        <taxon>Bacteria</taxon>
        <taxon>Pseudomonadati</taxon>
        <taxon>Spirochaetota</taxon>
        <taxon>Spirochaetia</taxon>
        <taxon>Brevinematales</taxon>
        <taxon>Thermospiraceae</taxon>
        <taxon>Thermospira</taxon>
    </lineage>
</organism>
<evidence type="ECO:0000256" key="7">
    <source>
        <dbReference type="ARBA" id="ARBA00022741"/>
    </source>
</evidence>
<keyword evidence="8 13" id="KW-0067">ATP-binding</keyword>
<dbReference type="GO" id="GO:0005524">
    <property type="term" value="F:ATP binding"/>
    <property type="evidence" value="ECO:0007669"/>
    <property type="project" value="UniProtKB-UniRule"/>
</dbReference>
<dbReference type="GO" id="GO:0005737">
    <property type="term" value="C:cytoplasm"/>
    <property type="evidence" value="ECO:0007669"/>
    <property type="project" value="UniProtKB-SubCell"/>
</dbReference>
<dbReference type="InterPro" id="IPR010978">
    <property type="entry name" value="tRNA-bd_arm"/>
</dbReference>
<dbReference type="Pfam" id="PF02912">
    <property type="entry name" value="Phe_tRNA-synt_N"/>
    <property type="match status" value="1"/>
</dbReference>
<sequence length="341" mass="38515">MKEKLQQILQEAKDALVKVSEERTLEELRVKFLGKKGVVKEFLSQLGSLDVEMRKELGKVANEVKDEIERLIAEAESRIAAIKREAKLKEGVVDVSLPMKTLPVGYPHPLTLVTQKMVSIFQSMGYTVVDGPELEKEEYNFDMLNIPKHHPARDDHDSFYVQDGWLMRTHTSPVQIRTMLNKKPPIAVVVPGRCYRRDAVDATHSHTFHQMEGLVVGEGISFADLKGTLLLWAKLMFGEQTQIRLRPDYFPFTEPSAELAVTCPVCHGPGCPVCKHTGWVELMGCGMVEPTVLKNCGIDPSKYSGFAFGLGIERVAMTVYGIKDIRHFYENDIRLLEQFRA</sequence>
<proteinExistence type="inferred from homology"/>
<keyword evidence="7 13" id="KW-0547">Nucleotide-binding</keyword>
<dbReference type="InterPro" id="IPR004188">
    <property type="entry name" value="Phe-tRNA_ligase_II_N"/>
</dbReference>
<evidence type="ECO:0000256" key="3">
    <source>
        <dbReference type="ARBA" id="ARBA00011209"/>
    </source>
</evidence>
<keyword evidence="4 13" id="KW-0963">Cytoplasm</keyword>
<dbReference type="InterPro" id="IPR006195">
    <property type="entry name" value="aa-tRNA-synth_II"/>
</dbReference>
<comment type="cofactor">
    <cofactor evidence="13">
        <name>Mg(2+)</name>
        <dbReference type="ChEBI" id="CHEBI:18420"/>
    </cofactor>
    <text evidence="13">Binds 2 magnesium ions per tetramer.</text>
</comment>
<dbReference type="SUPFAM" id="SSF46589">
    <property type="entry name" value="tRNA-binding arm"/>
    <property type="match status" value="1"/>
</dbReference>
<dbReference type="GO" id="GO:0006432">
    <property type="term" value="P:phenylalanyl-tRNA aminoacylation"/>
    <property type="evidence" value="ECO:0007669"/>
    <property type="project" value="UniProtKB-UniRule"/>
</dbReference>
<dbReference type="FunFam" id="3.30.930.10:FF:000003">
    <property type="entry name" value="Phenylalanine--tRNA ligase alpha subunit"/>
    <property type="match status" value="1"/>
</dbReference>
<dbReference type="PANTHER" id="PTHR11538:SF41">
    <property type="entry name" value="PHENYLALANINE--TRNA LIGASE, MITOCHONDRIAL"/>
    <property type="match status" value="1"/>
</dbReference>
<comment type="catalytic activity">
    <reaction evidence="12 13">
        <text>tRNA(Phe) + L-phenylalanine + ATP = L-phenylalanyl-tRNA(Phe) + AMP + diphosphate + H(+)</text>
        <dbReference type="Rhea" id="RHEA:19413"/>
        <dbReference type="Rhea" id="RHEA-COMP:9668"/>
        <dbReference type="Rhea" id="RHEA-COMP:9699"/>
        <dbReference type="ChEBI" id="CHEBI:15378"/>
        <dbReference type="ChEBI" id="CHEBI:30616"/>
        <dbReference type="ChEBI" id="CHEBI:33019"/>
        <dbReference type="ChEBI" id="CHEBI:58095"/>
        <dbReference type="ChEBI" id="CHEBI:78442"/>
        <dbReference type="ChEBI" id="CHEBI:78531"/>
        <dbReference type="ChEBI" id="CHEBI:456215"/>
        <dbReference type="EC" id="6.1.1.20"/>
    </reaction>
</comment>
<evidence type="ECO:0000256" key="2">
    <source>
        <dbReference type="ARBA" id="ARBA00010207"/>
    </source>
</evidence>
<comment type="similarity">
    <text evidence="2 13">Belongs to the class-II aminoacyl-tRNA synthetase family. Phe-tRNA synthetase alpha subunit type 1 subfamily.</text>
</comment>
<dbReference type="PANTHER" id="PTHR11538">
    <property type="entry name" value="PHENYLALANYL-TRNA SYNTHETASE"/>
    <property type="match status" value="1"/>
</dbReference>
<evidence type="ECO:0000256" key="11">
    <source>
        <dbReference type="ARBA" id="ARBA00023146"/>
    </source>
</evidence>
<keyword evidence="14" id="KW-0175">Coiled coil</keyword>
<dbReference type="HAMAP" id="MF_00281">
    <property type="entry name" value="Phe_tRNA_synth_alpha1"/>
    <property type="match status" value="1"/>
</dbReference>
<dbReference type="EMBL" id="CP073355">
    <property type="protein sequence ID" value="URA10709.1"/>
    <property type="molecule type" value="Genomic_DNA"/>
</dbReference>
<evidence type="ECO:0000256" key="13">
    <source>
        <dbReference type="HAMAP-Rule" id="MF_00281"/>
    </source>
</evidence>
<dbReference type="Gene3D" id="3.30.930.10">
    <property type="entry name" value="Bira Bifunctional Protein, Domain 2"/>
    <property type="match status" value="1"/>
</dbReference>
<dbReference type="InterPro" id="IPR045864">
    <property type="entry name" value="aa-tRNA-synth_II/BPL/LPL"/>
</dbReference>
<dbReference type="GO" id="GO:0000049">
    <property type="term" value="F:tRNA binding"/>
    <property type="evidence" value="ECO:0007669"/>
    <property type="project" value="InterPro"/>
</dbReference>
<feature type="domain" description="Aminoacyl-transfer RNA synthetases class-II family profile" evidence="15">
    <location>
        <begin position="113"/>
        <end position="338"/>
    </location>
</feature>
<evidence type="ECO:0000256" key="14">
    <source>
        <dbReference type="SAM" id="Coils"/>
    </source>
</evidence>
<dbReference type="AlphaFoldDB" id="A0AAX3BEE0"/>
<comment type="subcellular location">
    <subcellularLocation>
        <location evidence="1 13">Cytoplasm</location>
    </subcellularLocation>
</comment>
<dbReference type="Pfam" id="PF01409">
    <property type="entry name" value="tRNA-synt_2d"/>
    <property type="match status" value="1"/>
</dbReference>
<dbReference type="GO" id="GO:0000287">
    <property type="term" value="F:magnesium ion binding"/>
    <property type="evidence" value="ECO:0007669"/>
    <property type="project" value="UniProtKB-UniRule"/>
</dbReference>
<evidence type="ECO:0000256" key="5">
    <source>
        <dbReference type="ARBA" id="ARBA00022598"/>
    </source>
</evidence>
<keyword evidence="5 13" id="KW-0436">Ligase</keyword>
<dbReference type="PROSITE" id="PS50862">
    <property type="entry name" value="AA_TRNA_LIGASE_II"/>
    <property type="match status" value="1"/>
</dbReference>
<dbReference type="Proteomes" id="UP001056539">
    <property type="component" value="Chromosome"/>
</dbReference>
<evidence type="ECO:0000256" key="1">
    <source>
        <dbReference type="ARBA" id="ARBA00004496"/>
    </source>
</evidence>
<dbReference type="CDD" id="cd00496">
    <property type="entry name" value="PheRS_alpha_core"/>
    <property type="match status" value="1"/>
</dbReference>
<evidence type="ECO:0000256" key="10">
    <source>
        <dbReference type="ARBA" id="ARBA00022917"/>
    </source>
</evidence>
<dbReference type="KEGG" id="taqu:KDW03_02585"/>